<comment type="similarity">
    <text evidence="1">Belongs to the RelE toxin family.</text>
</comment>
<dbReference type="Proteomes" id="UP000033187">
    <property type="component" value="Chromosome 1"/>
</dbReference>
<dbReference type="RefSeq" id="WP_046476575.1">
    <property type="nucleotide sequence ID" value="NZ_LN829118.1"/>
</dbReference>
<keyword evidence="2" id="KW-1277">Toxin-antitoxin system</keyword>
<evidence type="ECO:0000313" key="4">
    <source>
        <dbReference type="Proteomes" id="UP000033187"/>
    </source>
</evidence>
<organism evidence="3 4">
    <name type="scientific">Candidatus Filomicrobium marinum</name>
    <dbReference type="NCBI Taxonomy" id="1608628"/>
    <lineage>
        <taxon>Bacteria</taxon>
        <taxon>Pseudomonadati</taxon>
        <taxon>Pseudomonadota</taxon>
        <taxon>Alphaproteobacteria</taxon>
        <taxon>Hyphomicrobiales</taxon>
        <taxon>Hyphomicrobiaceae</taxon>
        <taxon>Filomicrobium</taxon>
    </lineage>
</organism>
<dbReference type="KEGG" id="fiy:BN1229_v1_0675"/>
<dbReference type="InterPro" id="IPR035093">
    <property type="entry name" value="RelE/ParE_toxin_dom_sf"/>
</dbReference>
<dbReference type="OrthoDB" id="595470at2"/>
<evidence type="ECO:0000256" key="2">
    <source>
        <dbReference type="ARBA" id="ARBA00022649"/>
    </source>
</evidence>
<gene>
    <name evidence="3" type="ORF">YBN1229_v1_0675</name>
</gene>
<sequence>MRLVWLQRAVSDLETISNEIARENPAAANAVELRIIASIDHLPQFPQAGRAGRVKDTREVAVVDYPYMVVYRIKGDDVQVLTVRHTSRQWPE</sequence>
<keyword evidence="4" id="KW-1185">Reference proteome</keyword>
<evidence type="ECO:0000256" key="1">
    <source>
        <dbReference type="ARBA" id="ARBA00006226"/>
    </source>
</evidence>
<dbReference type="NCBIfam" id="TIGR02385">
    <property type="entry name" value="RelE_StbE"/>
    <property type="match status" value="1"/>
</dbReference>
<dbReference type="PANTHER" id="PTHR33755:SF5">
    <property type="entry name" value="TYPE II TOXIN-ANTITOXIN SYSTEM RELE_PARE FAMILY TOXIN"/>
    <property type="match status" value="1"/>
</dbReference>
<proteinExistence type="inferred from homology"/>
<dbReference type="KEGG" id="fil:BN1229_v1_0670"/>
<dbReference type="Pfam" id="PF05016">
    <property type="entry name" value="ParE_toxin"/>
    <property type="match status" value="1"/>
</dbReference>
<dbReference type="InterPro" id="IPR007712">
    <property type="entry name" value="RelE/ParE_toxin"/>
</dbReference>
<dbReference type="PANTHER" id="PTHR33755">
    <property type="entry name" value="TOXIN PARE1-RELATED"/>
    <property type="match status" value="1"/>
</dbReference>
<protein>
    <submittedName>
        <fullName evidence="3">Putative toxin Y4kP</fullName>
    </submittedName>
</protein>
<reference evidence="4" key="1">
    <citation type="submission" date="2015-02" db="EMBL/GenBank/DDBJ databases">
        <authorList>
            <person name="Chooi Y.-H."/>
        </authorList>
    </citation>
    <scope>NUCLEOTIDE SEQUENCE [LARGE SCALE GENOMIC DNA]</scope>
    <source>
        <strain evidence="4">strain Y</strain>
    </source>
</reference>
<dbReference type="InterPro" id="IPR051803">
    <property type="entry name" value="TA_system_RelE-like_toxin"/>
</dbReference>
<name>A0A0D6JBG5_9HYPH</name>
<evidence type="ECO:0000313" key="3">
    <source>
        <dbReference type="EMBL" id="CPR16152.1"/>
    </source>
</evidence>
<dbReference type="Gene3D" id="3.30.2310.20">
    <property type="entry name" value="RelE-like"/>
    <property type="match status" value="1"/>
</dbReference>
<accession>A0A0D6JBG5</accession>
<dbReference type="EMBL" id="LN829119">
    <property type="protein sequence ID" value="CPR16152.1"/>
    <property type="molecule type" value="Genomic_DNA"/>
</dbReference>
<dbReference type="AlphaFoldDB" id="A0A0D6JBG5"/>